<evidence type="ECO:0000256" key="7">
    <source>
        <dbReference type="ARBA" id="ARBA00023157"/>
    </source>
</evidence>
<dbReference type="GO" id="GO:0006811">
    <property type="term" value="P:monoatomic ion transport"/>
    <property type="evidence" value="ECO:0007669"/>
    <property type="project" value="UniProtKB-KW"/>
</dbReference>
<dbReference type="eggNOG" id="KOG3626">
    <property type="taxonomic scope" value="Eukaryota"/>
</dbReference>
<dbReference type="OrthoDB" id="5062115at2759"/>
<dbReference type="SUPFAM" id="SSF103473">
    <property type="entry name" value="MFS general substrate transporter"/>
    <property type="match status" value="1"/>
</dbReference>
<evidence type="ECO:0000259" key="10">
    <source>
        <dbReference type="PROSITE" id="PS51465"/>
    </source>
</evidence>
<evidence type="ECO:0000256" key="4">
    <source>
        <dbReference type="ARBA" id="ARBA00022692"/>
    </source>
</evidence>
<keyword evidence="12" id="KW-1185">Reference proteome</keyword>
<dbReference type="AlphaFoldDB" id="E3LCY7"/>
<dbReference type="CDD" id="cd17336">
    <property type="entry name" value="MFS_SLCO_OATP"/>
    <property type="match status" value="1"/>
</dbReference>
<comment type="similarity">
    <text evidence="2 8">Belongs to the organo anion transporter (TC 2.A.60) family.</text>
</comment>
<feature type="transmembrane region" description="Helical" evidence="8">
    <location>
        <begin position="653"/>
        <end position="679"/>
    </location>
</feature>
<keyword evidence="5 8" id="KW-1133">Transmembrane helix</keyword>
<dbReference type="Proteomes" id="UP000008281">
    <property type="component" value="Unassembled WGS sequence"/>
</dbReference>
<dbReference type="EMBL" id="DS268407">
    <property type="protein sequence ID" value="EFO82708.1"/>
    <property type="molecule type" value="Genomic_DNA"/>
</dbReference>
<dbReference type="InterPro" id="IPR002350">
    <property type="entry name" value="Kazal_dom"/>
</dbReference>
<evidence type="ECO:0000313" key="12">
    <source>
        <dbReference type="Proteomes" id="UP000008281"/>
    </source>
</evidence>
<evidence type="ECO:0000256" key="1">
    <source>
        <dbReference type="ARBA" id="ARBA00004651"/>
    </source>
</evidence>
<dbReference type="PANTHER" id="PTHR11388">
    <property type="entry name" value="ORGANIC ANION TRANSPORTER"/>
    <property type="match status" value="1"/>
</dbReference>
<dbReference type="HOGENOM" id="CLU_008954_1_2_1"/>
<reference evidence="11" key="1">
    <citation type="submission" date="2007-07" db="EMBL/GenBank/DDBJ databases">
        <title>PCAP assembly of the Caenorhabditis remanei genome.</title>
        <authorList>
            <consortium name="The Caenorhabditis remanei Sequencing Consortium"/>
            <person name="Wilson R.K."/>
        </authorList>
    </citation>
    <scope>NUCLEOTIDE SEQUENCE [LARGE SCALE GENOMIC DNA]</scope>
    <source>
        <strain evidence="11">PB4641</strain>
    </source>
</reference>
<keyword evidence="8" id="KW-0813">Transport</keyword>
<evidence type="ECO:0000256" key="5">
    <source>
        <dbReference type="ARBA" id="ARBA00022989"/>
    </source>
</evidence>
<dbReference type="GO" id="GO:0016323">
    <property type="term" value="C:basolateral plasma membrane"/>
    <property type="evidence" value="ECO:0007669"/>
    <property type="project" value="TreeGrafter"/>
</dbReference>
<dbReference type="STRING" id="31234.E3LCY7"/>
<evidence type="ECO:0000256" key="8">
    <source>
        <dbReference type="RuleBase" id="RU362056"/>
    </source>
</evidence>
<feature type="domain" description="Kazal-like" evidence="10">
    <location>
        <begin position="573"/>
        <end position="628"/>
    </location>
</feature>
<feature type="transmembrane region" description="Helical" evidence="8">
    <location>
        <begin position="149"/>
        <end position="169"/>
    </location>
</feature>
<proteinExistence type="inferred from homology"/>
<evidence type="ECO:0000313" key="11">
    <source>
        <dbReference type="EMBL" id="EFO82708.1"/>
    </source>
</evidence>
<feature type="transmembrane region" description="Helical" evidence="8">
    <location>
        <begin position="339"/>
        <end position="361"/>
    </location>
</feature>
<feature type="transmembrane region" description="Helical" evidence="8">
    <location>
        <begin position="489"/>
        <end position="511"/>
    </location>
</feature>
<keyword evidence="6 8" id="KW-0472">Membrane</keyword>
<dbReference type="GO" id="GO:0015347">
    <property type="term" value="F:sodium-independent organic anion transmembrane transporter activity"/>
    <property type="evidence" value="ECO:0007669"/>
    <property type="project" value="TreeGrafter"/>
</dbReference>
<name>E3LCY7_CAERE</name>
<protein>
    <recommendedName>
        <fullName evidence="8">Solute carrier organic anion transporter family member</fullName>
    </recommendedName>
</protein>
<accession>E3LCY7</accession>
<feature type="transmembrane region" description="Helical" evidence="8">
    <location>
        <begin position="248"/>
        <end position="274"/>
    </location>
</feature>
<keyword evidence="7" id="KW-1015">Disulfide bond</keyword>
<dbReference type="PANTHER" id="PTHR11388:SF151">
    <property type="entry name" value="SOLUTE CARRIER ORGANIC ANION TRANSPORTER FAMILY MEMBER"/>
    <property type="match status" value="1"/>
</dbReference>
<comment type="subcellular location">
    <subcellularLocation>
        <location evidence="1 8">Cell membrane</location>
        <topology evidence="1 8">Multi-pass membrane protein</topology>
    </subcellularLocation>
</comment>
<feature type="transmembrane region" description="Helical" evidence="8">
    <location>
        <begin position="103"/>
        <end position="129"/>
    </location>
</feature>
<organism evidence="12">
    <name type="scientific">Caenorhabditis remanei</name>
    <name type="common">Caenorhabditis vulgaris</name>
    <dbReference type="NCBI Taxonomy" id="31234"/>
    <lineage>
        <taxon>Eukaryota</taxon>
        <taxon>Metazoa</taxon>
        <taxon>Ecdysozoa</taxon>
        <taxon>Nematoda</taxon>
        <taxon>Chromadorea</taxon>
        <taxon>Rhabditida</taxon>
        <taxon>Rhabditina</taxon>
        <taxon>Rhabditomorpha</taxon>
        <taxon>Rhabditoidea</taxon>
        <taxon>Rhabditidae</taxon>
        <taxon>Peloderinae</taxon>
        <taxon>Caenorhabditis</taxon>
    </lineage>
</organism>
<keyword evidence="8" id="KW-0406">Ion transport</keyword>
<dbReference type="NCBIfam" id="TIGR00805">
    <property type="entry name" value="oat"/>
    <property type="match status" value="1"/>
</dbReference>
<evidence type="ECO:0000256" key="3">
    <source>
        <dbReference type="ARBA" id="ARBA00022475"/>
    </source>
</evidence>
<feature type="transmembrane region" description="Helical" evidence="8">
    <location>
        <begin position="691"/>
        <end position="714"/>
    </location>
</feature>
<evidence type="ECO:0000256" key="6">
    <source>
        <dbReference type="ARBA" id="ARBA00023136"/>
    </source>
</evidence>
<feature type="transmembrane region" description="Helical" evidence="8">
    <location>
        <begin position="286"/>
        <end position="310"/>
    </location>
</feature>
<evidence type="ECO:0000256" key="2">
    <source>
        <dbReference type="ARBA" id="ARBA00009657"/>
    </source>
</evidence>
<dbReference type="Pfam" id="PF03137">
    <property type="entry name" value="OATP"/>
    <property type="match status" value="1"/>
</dbReference>
<dbReference type="InterPro" id="IPR036259">
    <property type="entry name" value="MFS_trans_sf"/>
</dbReference>
<dbReference type="Gene3D" id="1.20.1250.20">
    <property type="entry name" value="MFS general substrate transporter like domains"/>
    <property type="match status" value="1"/>
</dbReference>
<feature type="transmembrane region" description="Helical" evidence="8">
    <location>
        <begin position="523"/>
        <end position="541"/>
    </location>
</feature>
<keyword evidence="4 8" id="KW-0812">Transmembrane</keyword>
<feature type="region of interest" description="Disordered" evidence="9">
    <location>
        <begin position="1"/>
        <end position="52"/>
    </location>
</feature>
<dbReference type="InParanoid" id="E3LCY7"/>
<sequence length="807" mass="89769">MGDRSVDEATFGCSDDAETRSCPGDLRSDHSSKPTRSKWSHMRQASQGVPPRHMEKALRRKEFQLPPQQHEIIEREMTVLTEESQCGIGKYRPRWLQWLGKQFPMIVLLCVYCSIQYILFQGLIVNGLVPSAISSIERRFKFSTSHMGRIVQFYDFGYVLFCIPVSYFGGRHSKPAVLAAGLACMALGSLIFSLPHVMSDSYSASQSNMSYGTCSIESFLQNDMTSPKALAQTACQSEREIQHAATNFYFYLFCFAHFLHGIGATPLFTIGVSYIDENVGTAKSSLFVGIFYSFAVFGPAIGFLGASVSLQYHTDFWHLPPEQILKVSSGETDPTWVGAWWLSFIVASFVGFVAVVPLASLPKVLPASLKFHRTRLHDAAVANRRRTPECCGMPGSNKTAAINSDAPLPEQASLLYSSIPARGSGPLWYKIWLDVRHIPIAIYRILTNWLFMIITLAMAIDSLVVTGASSFMSKYLERQFSVRPSKANLLIGCVMVPMAGLGCMVTGGIVNHFRLNSSKMLKFAIGLIFLSLLFSPMYLIYCPHAPLVGVDSEYPEFDGSIPDYHNETYSKDPELVNTCNKQCTCDPSEYRPVCAELDDGRQFTYYSPCYAGCTESYSASLKEYTQCTCVPNNTKNHPRIVKKGVCEPQCTELLWFLLLFAPLSFCTFAVAVPIISVILRTVDYNERSFALGIQWIMIRVIGTIPAPVVFGWMFDVSCIKYQSDSCGSSSGGCLMYSNQYLANLFLTFTISGQIITLAILIVVLMIFGATLNDDAHLGAPPLEHQLEEASLVERKELEPEEKTNLTQ</sequence>
<dbReference type="GO" id="GO:0043252">
    <property type="term" value="P:sodium-independent organic anion transport"/>
    <property type="evidence" value="ECO:0007669"/>
    <property type="project" value="TreeGrafter"/>
</dbReference>
<feature type="transmembrane region" description="Helical" evidence="8">
    <location>
        <begin position="446"/>
        <end position="469"/>
    </location>
</feature>
<evidence type="ECO:0000256" key="9">
    <source>
        <dbReference type="SAM" id="MobiDB-lite"/>
    </source>
</evidence>
<feature type="transmembrane region" description="Helical" evidence="8">
    <location>
        <begin position="176"/>
        <end position="198"/>
    </location>
</feature>
<dbReference type="FunCoup" id="E3LCY7">
    <property type="interactions" value="1"/>
</dbReference>
<dbReference type="PROSITE" id="PS51465">
    <property type="entry name" value="KAZAL_2"/>
    <property type="match status" value="1"/>
</dbReference>
<keyword evidence="3" id="KW-1003">Cell membrane</keyword>
<dbReference type="InterPro" id="IPR004156">
    <property type="entry name" value="OATP"/>
</dbReference>
<dbReference type="OMA" id="LLIYTDW"/>
<feature type="transmembrane region" description="Helical" evidence="8">
    <location>
        <begin position="744"/>
        <end position="767"/>
    </location>
</feature>
<gene>
    <name evidence="11" type="ORF">CRE_00934</name>
</gene>